<keyword evidence="4" id="KW-0689">Ribosomal protein</keyword>
<dbReference type="PANTHER" id="PTHR21244">
    <property type="entry name" value="MITOCHONDRIAL 28S RIBOSOMAL PROTEIN S24"/>
    <property type="match status" value="1"/>
</dbReference>
<dbReference type="GO" id="GO:0005739">
    <property type="term" value="C:mitochondrion"/>
    <property type="evidence" value="ECO:0007669"/>
    <property type="project" value="UniProtKB-SubCell"/>
</dbReference>
<evidence type="ECO:0000256" key="4">
    <source>
        <dbReference type="ARBA" id="ARBA00022980"/>
    </source>
</evidence>
<dbReference type="GO" id="GO:1990904">
    <property type="term" value="C:ribonucleoprotein complex"/>
    <property type="evidence" value="ECO:0007669"/>
    <property type="project" value="UniProtKB-KW"/>
</dbReference>
<name>A0AAN9GLU5_9CAEN</name>
<protein>
    <recommendedName>
        <fullName evidence="9">28S ribosomal protein S24, mitochondrial</fullName>
    </recommendedName>
</protein>
<organism evidence="7 8">
    <name type="scientific">Littorina saxatilis</name>
    <dbReference type="NCBI Taxonomy" id="31220"/>
    <lineage>
        <taxon>Eukaryota</taxon>
        <taxon>Metazoa</taxon>
        <taxon>Spiralia</taxon>
        <taxon>Lophotrochozoa</taxon>
        <taxon>Mollusca</taxon>
        <taxon>Gastropoda</taxon>
        <taxon>Caenogastropoda</taxon>
        <taxon>Littorinimorpha</taxon>
        <taxon>Littorinoidea</taxon>
        <taxon>Littorinidae</taxon>
        <taxon>Littorina</taxon>
    </lineage>
</organism>
<keyword evidence="5" id="KW-0496">Mitochondrion</keyword>
<dbReference type="InterPro" id="IPR026146">
    <property type="entry name" value="Ribosomal_uS3m"/>
</dbReference>
<dbReference type="PANTHER" id="PTHR21244:SF1">
    <property type="entry name" value="SMALL RIBOSOMAL SUBUNIT PROTEIN US3M"/>
    <property type="match status" value="1"/>
</dbReference>
<reference evidence="7 8" key="1">
    <citation type="submission" date="2024-02" db="EMBL/GenBank/DDBJ databases">
        <title>Chromosome-scale genome assembly of the rough periwinkle Littorina saxatilis.</title>
        <authorList>
            <person name="De Jode A."/>
            <person name="Faria R."/>
            <person name="Formenti G."/>
            <person name="Sims Y."/>
            <person name="Smith T.P."/>
            <person name="Tracey A."/>
            <person name="Wood J.M.D."/>
            <person name="Zagrodzka Z.B."/>
            <person name="Johannesson K."/>
            <person name="Butlin R.K."/>
            <person name="Leder E.H."/>
        </authorList>
    </citation>
    <scope>NUCLEOTIDE SEQUENCE [LARGE SCALE GENOMIC DNA]</scope>
    <source>
        <strain evidence="7">Snail1</strain>
        <tissue evidence="7">Muscle</tissue>
    </source>
</reference>
<dbReference type="GO" id="GO:0006412">
    <property type="term" value="P:translation"/>
    <property type="evidence" value="ECO:0007669"/>
    <property type="project" value="TreeGrafter"/>
</dbReference>
<dbReference type="EMBL" id="JBAMIC010000002">
    <property type="protein sequence ID" value="KAK7112696.1"/>
    <property type="molecule type" value="Genomic_DNA"/>
</dbReference>
<dbReference type="Pfam" id="PF14955">
    <property type="entry name" value="MRP-S24"/>
    <property type="match status" value="1"/>
</dbReference>
<keyword evidence="3" id="KW-0809">Transit peptide</keyword>
<evidence type="ECO:0000256" key="1">
    <source>
        <dbReference type="ARBA" id="ARBA00004173"/>
    </source>
</evidence>
<sequence length="189" mass="21360">MSGKRVKRYSSSVSKGTESETTWVTSSRLVCVPSAALLAFRGLRTTPCALKNIRAGVPKATIHRNKPLTYEEAQAPYKIGVTKSWNSWHSANLKGEGFDARAAERTFDDILIRKFIKGTWPGLFASEVIVKRRHNLVVVAGLVFQQMTARKQYFLMGYSEEMLSYLLKCPVKLEIQTVQERSDVIFKKI</sequence>
<evidence type="ECO:0000313" key="8">
    <source>
        <dbReference type="Proteomes" id="UP001374579"/>
    </source>
</evidence>
<evidence type="ECO:0000256" key="6">
    <source>
        <dbReference type="ARBA" id="ARBA00023274"/>
    </source>
</evidence>
<dbReference type="GO" id="GO:0005840">
    <property type="term" value="C:ribosome"/>
    <property type="evidence" value="ECO:0007669"/>
    <property type="project" value="UniProtKB-KW"/>
</dbReference>
<evidence type="ECO:0008006" key="9">
    <source>
        <dbReference type="Google" id="ProtNLM"/>
    </source>
</evidence>
<comment type="subcellular location">
    <subcellularLocation>
        <location evidence="1">Mitochondrion</location>
    </subcellularLocation>
</comment>
<evidence type="ECO:0000256" key="5">
    <source>
        <dbReference type="ARBA" id="ARBA00023128"/>
    </source>
</evidence>
<comment type="caution">
    <text evidence="7">The sequence shown here is derived from an EMBL/GenBank/DDBJ whole genome shotgun (WGS) entry which is preliminary data.</text>
</comment>
<keyword evidence="8" id="KW-1185">Reference proteome</keyword>
<dbReference type="AlphaFoldDB" id="A0AAN9GLU5"/>
<proteinExistence type="inferred from homology"/>
<evidence type="ECO:0000256" key="2">
    <source>
        <dbReference type="ARBA" id="ARBA00010761"/>
    </source>
</evidence>
<dbReference type="Proteomes" id="UP001374579">
    <property type="component" value="Unassembled WGS sequence"/>
</dbReference>
<evidence type="ECO:0000256" key="3">
    <source>
        <dbReference type="ARBA" id="ARBA00022946"/>
    </source>
</evidence>
<comment type="similarity">
    <text evidence="2">Belongs to the universal ribosomal protein uS3 family.</text>
</comment>
<keyword evidence="6" id="KW-0687">Ribonucleoprotein</keyword>
<accession>A0AAN9GLU5</accession>
<evidence type="ECO:0000313" key="7">
    <source>
        <dbReference type="EMBL" id="KAK7112696.1"/>
    </source>
</evidence>
<gene>
    <name evidence="7" type="ORF">V1264_012109</name>
</gene>